<organism evidence="1 2">
    <name type="scientific">Aureicoccus marinus</name>
    <dbReference type="NCBI Taxonomy" id="754435"/>
    <lineage>
        <taxon>Bacteria</taxon>
        <taxon>Pseudomonadati</taxon>
        <taxon>Bacteroidota</taxon>
        <taxon>Flavobacteriia</taxon>
        <taxon>Flavobacteriales</taxon>
        <taxon>Flavobacteriaceae</taxon>
        <taxon>Aureicoccus</taxon>
    </lineage>
</organism>
<dbReference type="Proteomes" id="UP000239366">
    <property type="component" value="Unassembled WGS sequence"/>
</dbReference>
<dbReference type="EMBL" id="MQVX01000001">
    <property type="protein sequence ID" value="PQJ16520.1"/>
    <property type="molecule type" value="Genomic_DNA"/>
</dbReference>
<comment type="caution">
    <text evidence="1">The sequence shown here is derived from an EMBL/GenBank/DDBJ whole genome shotgun (WGS) entry which is preliminary data.</text>
</comment>
<reference evidence="2" key="1">
    <citation type="submission" date="2016-11" db="EMBL/GenBank/DDBJ databases">
        <title>Trade-off between light-utilization and light-protection in marine flavobacteria.</title>
        <authorList>
            <person name="Kumagai Y."/>
            <person name="Yoshizawa S."/>
            <person name="Kogure K."/>
        </authorList>
    </citation>
    <scope>NUCLEOTIDE SEQUENCE [LARGE SCALE GENOMIC DNA]</scope>
    <source>
        <strain evidence="2">SG-18</strain>
    </source>
</reference>
<accession>A0A2S7T9B9</accession>
<dbReference type="InterPro" id="IPR013324">
    <property type="entry name" value="RNA_pol_sigma_r3/r4-like"/>
</dbReference>
<sequence length="209" mass="23648">MIAVLTGELIFPRTQEGNLLWQDQLRELLQTAGNSPETWQLYRENRFELKTSPEEALRWALKIDTCMRTHKGMSARIGIGIGEEGTRTSSILDNQGEARQNAESAVKKISKTQQSLWLKSPLTEMDSGLNSGMELLMALARQWSSNQAHLALALLSKPHYSQEEIAGLFHISQSAVSQRKKRAHIDPIEHYLRYAQDLVQKRLGQLILA</sequence>
<evidence type="ECO:0000313" key="2">
    <source>
        <dbReference type="Proteomes" id="UP000239366"/>
    </source>
</evidence>
<dbReference type="RefSeq" id="WP_105002190.1">
    <property type="nucleotide sequence ID" value="NZ_MQVX01000001.1"/>
</dbReference>
<dbReference type="SUPFAM" id="SSF88659">
    <property type="entry name" value="Sigma3 and sigma4 domains of RNA polymerase sigma factors"/>
    <property type="match status" value="1"/>
</dbReference>
<name>A0A2S7T9B9_9FLAO</name>
<keyword evidence="2" id="KW-1185">Reference proteome</keyword>
<dbReference type="AlphaFoldDB" id="A0A2S7T9B9"/>
<proteinExistence type="predicted"/>
<gene>
    <name evidence="1" type="ORF">BST99_13055</name>
</gene>
<evidence type="ECO:0000313" key="1">
    <source>
        <dbReference type="EMBL" id="PQJ16520.1"/>
    </source>
</evidence>
<dbReference type="OrthoDB" id="7064118at2"/>
<protein>
    <submittedName>
        <fullName evidence="1">Uncharacterized protein</fullName>
    </submittedName>
</protein>